<dbReference type="SUPFAM" id="SSF56219">
    <property type="entry name" value="DNase I-like"/>
    <property type="match status" value="1"/>
</dbReference>
<name>A0AAD6RYX1_9AGAR</name>
<accession>A0AAD6RYX1</accession>
<gene>
    <name evidence="1" type="ORF">C8F04DRAFT_979401</name>
</gene>
<sequence length="104" mass="12119">MEDTPPEWIRVRDLNCRKQPEVLMSLLNDTSPSKFDILTVQELPYHIAARASFQHKDWHLILPSNAPLRRRDQLIRSAIYINKSILSDSYSQIYLKSLDVAGLR</sequence>
<evidence type="ECO:0000313" key="2">
    <source>
        <dbReference type="Proteomes" id="UP001218188"/>
    </source>
</evidence>
<organism evidence="1 2">
    <name type="scientific">Mycena alexandri</name>
    <dbReference type="NCBI Taxonomy" id="1745969"/>
    <lineage>
        <taxon>Eukaryota</taxon>
        <taxon>Fungi</taxon>
        <taxon>Dikarya</taxon>
        <taxon>Basidiomycota</taxon>
        <taxon>Agaricomycotina</taxon>
        <taxon>Agaricomycetes</taxon>
        <taxon>Agaricomycetidae</taxon>
        <taxon>Agaricales</taxon>
        <taxon>Marasmiineae</taxon>
        <taxon>Mycenaceae</taxon>
        <taxon>Mycena</taxon>
    </lineage>
</organism>
<evidence type="ECO:0000313" key="1">
    <source>
        <dbReference type="EMBL" id="KAJ7017433.1"/>
    </source>
</evidence>
<feature type="non-terminal residue" evidence="1">
    <location>
        <position position="104"/>
    </location>
</feature>
<reference evidence="1" key="1">
    <citation type="submission" date="2023-03" db="EMBL/GenBank/DDBJ databases">
        <title>Massive genome expansion in bonnet fungi (Mycena s.s.) driven by repeated elements and novel gene families across ecological guilds.</title>
        <authorList>
            <consortium name="Lawrence Berkeley National Laboratory"/>
            <person name="Harder C.B."/>
            <person name="Miyauchi S."/>
            <person name="Viragh M."/>
            <person name="Kuo A."/>
            <person name="Thoen E."/>
            <person name="Andreopoulos B."/>
            <person name="Lu D."/>
            <person name="Skrede I."/>
            <person name="Drula E."/>
            <person name="Henrissat B."/>
            <person name="Morin E."/>
            <person name="Kohler A."/>
            <person name="Barry K."/>
            <person name="LaButti K."/>
            <person name="Morin E."/>
            <person name="Salamov A."/>
            <person name="Lipzen A."/>
            <person name="Mereny Z."/>
            <person name="Hegedus B."/>
            <person name="Baldrian P."/>
            <person name="Stursova M."/>
            <person name="Weitz H."/>
            <person name="Taylor A."/>
            <person name="Grigoriev I.V."/>
            <person name="Nagy L.G."/>
            <person name="Martin F."/>
            <person name="Kauserud H."/>
        </authorList>
    </citation>
    <scope>NUCLEOTIDE SEQUENCE</scope>
    <source>
        <strain evidence="1">CBHHK200</strain>
    </source>
</reference>
<dbReference type="InterPro" id="IPR036691">
    <property type="entry name" value="Endo/exonu/phosph_ase_sf"/>
</dbReference>
<protein>
    <recommendedName>
        <fullName evidence="3">Endonuclease/exonuclease/phosphatase domain-containing protein</fullName>
    </recommendedName>
</protein>
<evidence type="ECO:0008006" key="3">
    <source>
        <dbReference type="Google" id="ProtNLM"/>
    </source>
</evidence>
<dbReference type="Proteomes" id="UP001218188">
    <property type="component" value="Unassembled WGS sequence"/>
</dbReference>
<dbReference type="AlphaFoldDB" id="A0AAD6RYX1"/>
<comment type="caution">
    <text evidence="1">The sequence shown here is derived from an EMBL/GenBank/DDBJ whole genome shotgun (WGS) entry which is preliminary data.</text>
</comment>
<keyword evidence="2" id="KW-1185">Reference proteome</keyword>
<dbReference type="EMBL" id="JARJCM010000409">
    <property type="protein sequence ID" value="KAJ7017433.1"/>
    <property type="molecule type" value="Genomic_DNA"/>
</dbReference>
<proteinExistence type="predicted"/>